<protein>
    <submittedName>
        <fullName evidence="3">Cold shock domain-containing protein</fullName>
    </submittedName>
</protein>
<feature type="compositionally biased region" description="Basic and acidic residues" evidence="1">
    <location>
        <begin position="53"/>
        <end position="66"/>
    </location>
</feature>
<evidence type="ECO:0000313" key="4">
    <source>
        <dbReference type="Proteomes" id="UP000463871"/>
    </source>
</evidence>
<keyword evidence="3" id="KW-0614">Plasmid</keyword>
<name>A0AAE6SN11_AERME</name>
<dbReference type="GO" id="GO:0005829">
    <property type="term" value="C:cytosol"/>
    <property type="evidence" value="ECO:0007669"/>
    <property type="project" value="UniProtKB-ARBA"/>
</dbReference>
<organism evidence="3 4">
    <name type="scientific">Aeromonas media</name>
    <dbReference type="NCBI Taxonomy" id="651"/>
    <lineage>
        <taxon>Bacteria</taxon>
        <taxon>Pseudomonadati</taxon>
        <taxon>Pseudomonadota</taxon>
        <taxon>Gammaproteobacteria</taxon>
        <taxon>Aeromonadales</taxon>
        <taxon>Aeromonadaceae</taxon>
        <taxon>Aeromonas</taxon>
    </lineage>
</organism>
<evidence type="ECO:0000259" key="2">
    <source>
        <dbReference type="PROSITE" id="PS51857"/>
    </source>
</evidence>
<dbReference type="Gene3D" id="2.40.50.140">
    <property type="entry name" value="Nucleic acid-binding proteins"/>
    <property type="match status" value="1"/>
</dbReference>
<dbReference type="Pfam" id="PF00313">
    <property type="entry name" value="CSD"/>
    <property type="match status" value="1"/>
</dbReference>
<proteinExistence type="predicted"/>
<sequence length="200" mass="22273">MRLKGKLVRWNGDKGFGFIRCEENHEEYFVHISAFPRDGVPPRIDESVSFEVGKGRDGRPRAESVHRGNGPAPVKVHQPHRAPSTPKSPRRPNPRSTRPRFTSLLMSVALLAGGYWAAKPLLSGQDTQPTAQMSQVNSSAVDEQQDDNLDVAASQFSCDGRTYCSEMGSYEEAKFFLDNCPNTKLDGNHDGEPCEWQFGH</sequence>
<feature type="region of interest" description="Disordered" evidence="1">
    <location>
        <begin position="50"/>
        <end position="99"/>
    </location>
</feature>
<accession>A0AAE6SN11</accession>
<dbReference type="SMART" id="SM00357">
    <property type="entry name" value="CSP"/>
    <property type="match status" value="1"/>
</dbReference>
<gene>
    <name evidence="3" type="ORF">GWI30_22585</name>
</gene>
<dbReference type="InterPro" id="IPR011129">
    <property type="entry name" value="CSD"/>
</dbReference>
<dbReference type="InterPro" id="IPR012340">
    <property type="entry name" value="NA-bd_OB-fold"/>
</dbReference>
<dbReference type="PROSITE" id="PS51857">
    <property type="entry name" value="CSD_2"/>
    <property type="match status" value="1"/>
</dbReference>
<dbReference type="CDD" id="cd04458">
    <property type="entry name" value="CSP_CDS"/>
    <property type="match status" value="1"/>
</dbReference>
<reference evidence="3 4" key="1">
    <citation type="submission" date="2020-01" db="EMBL/GenBank/DDBJ databases">
        <title>Complete genome of Aeromonas media MC64.</title>
        <authorList>
            <person name="Cao G."/>
            <person name="Fu J."/>
            <person name="Zhong C."/>
        </authorList>
    </citation>
    <scope>NUCLEOTIDE SEQUENCE [LARGE SCALE GENOMIC DNA]</scope>
    <source>
        <strain evidence="3 4">MC64</strain>
        <plasmid evidence="4">pmc64a</plasmid>
    </source>
</reference>
<dbReference type="GO" id="GO:0003676">
    <property type="term" value="F:nucleic acid binding"/>
    <property type="evidence" value="ECO:0007669"/>
    <property type="project" value="InterPro"/>
</dbReference>
<dbReference type="EMBL" id="CP047963">
    <property type="protein sequence ID" value="QHQ53759.1"/>
    <property type="molecule type" value="Genomic_DNA"/>
</dbReference>
<dbReference type="InterPro" id="IPR002059">
    <property type="entry name" value="CSP_DNA-bd"/>
</dbReference>
<dbReference type="Proteomes" id="UP000463871">
    <property type="component" value="Plasmid pMC64A"/>
</dbReference>
<evidence type="ECO:0000256" key="1">
    <source>
        <dbReference type="SAM" id="MobiDB-lite"/>
    </source>
</evidence>
<dbReference type="AlphaFoldDB" id="A0AAE6SN11"/>
<dbReference type="Pfam" id="PF05901">
    <property type="entry name" value="Excalibur"/>
    <property type="match status" value="1"/>
</dbReference>
<feature type="domain" description="CSD" evidence="2">
    <location>
        <begin position="2"/>
        <end position="67"/>
    </location>
</feature>
<dbReference type="InterPro" id="IPR008613">
    <property type="entry name" value="Excalibur_Ca-bd_domain"/>
</dbReference>
<dbReference type="SUPFAM" id="SSF50249">
    <property type="entry name" value="Nucleic acid-binding proteins"/>
    <property type="match status" value="1"/>
</dbReference>
<geneLocation type="plasmid" evidence="4">
    <name>pmc64a</name>
</geneLocation>
<evidence type="ECO:0000313" key="3">
    <source>
        <dbReference type="EMBL" id="QHQ53759.1"/>
    </source>
</evidence>